<sequence length="163" mass="18094">MSSEIDALIEDLYSSLRNAYGLIVSLTKADLVDIPEDTQANAQEVVDILPEFSRKIKDLHQKLKEASSRSDLSGNAVPESPQGFLRESPQEPQEPSPLPPLPPPHEASKKTPPRNRTKHNFKKLDASPSKRSRADADSDVESEKPSKNKSLLCVFNMTAYIPF</sequence>
<name>M5CH67_THACB</name>
<organism evidence="2 3">
    <name type="scientific">Thanatephorus cucumeris (strain AG1-IB / isolate 7/3/14)</name>
    <name type="common">Lettuce bottom rot fungus</name>
    <name type="synonym">Rhizoctonia solani</name>
    <dbReference type="NCBI Taxonomy" id="1108050"/>
    <lineage>
        <taxon>Eukaryota</taxon>
        <taxon>Fungi</taxon>
        <taxon>Dikarya</taxon>
        <taxon>Basidiomycota</taxon>
        <taxon>Agaricomycotina</taxon>
        <taxon>Agaricomycetes</taxon>
        <taxon>Cantharellales</taxon>
        <taxon>Ceratobasidiaceae</taxon>
        <taxon>Rhizoctonia</taxon>
        <taxon>Rhizoctonia solani AG-1</taxon>
    </lineage>
</organism>
<comment type="caution">
    <text evidence="2">The sequence shown here is derived from an EMBL/GenBank/DDBJ whole genome shotgun (WGS) entry which is preliminary data.</text>
</comment>
<proteinExistence type="predicted"/>
<evidence type="ECO:0000313" key="2">
    <source>
        <dbReference type="EMBL" id="CCO37337.1"/>
    </source>
</evidence>
<accession>M5CH67</accession>
<evidence type="ECO:0000313" key="3">
    <source>
        <dbReference type="Proteomes" id="UP000012065"/>
    </source>
</evidence>
<dbReference type="EMBL" id="CAOJ01017054">
    <property type="protein sequence ID" value="CCO37337.1"/>
    <property type="molecule type" value="Genomic_DNA"/>
</dbReference>
<dbReference type="Proteomes" id="UP000012065">
    <property type="component" value="Unassembled WGS sequence"/>
</dbReference>
<feature type="region of interest" description="Disordered" evidence="1">
    <location>
        <begin position="63"/>
        <end position="149"/>
    </location>
</feature>
<reference evidence="2 3" key="1">
    <citation type="journal article" date="2013" name="J. Biotechnol.">
        <title>Establishment and interpretation of the genome sequence of the phytopathogenic fungus Rhizoctonia solani AG1-IB isolate 7/3/14.</title>
        <authorList>
            <person name="Wibberg D.W."/>
            <person name="Jelonek L.J."/>
            <person name="Rupp O.R."/>
            <person name="Hennig M.H."/>
            <person name="Eikmeyer F.E."/>
            <person name="Goesmann A.G."/>
            <person name="Hartmann A.H."/>
            <person name="Borriss R.B."/>
            <person name="Grosch R.G."/>
            <person name="Puehler A.P."/>
            <person name="Schlueter A.S."/>
        </authorList>
    </citation>
    <scope>NUCLEOTIDE SEQUENCE [LARGE SCALE GENOMIC DNA]</scope>
    <source>
        <strain evidence="3">AG1-IB / isolate 7/3/14</strain>
    </source>
</reference>
<protein>
    <submittedName>
        <fullName evidence="2">Uncharacterized protein</fullName>
    </submittedName>
</protein>
<gene>
    <name evidence="2" type="ORF">BN14_11492</name>
</gene>
<feature type="compositionally biased region" description="Basic residues" evidence="1">
    <location>
        <begin position="111"/>
        <end position="121"/>
    </location>
</feature>
<feature type="compositionally biased region" description="Pro residues" evidence="1">
    <location>
        <begin position="92"/>
        <end position="105"/>
    </location>
</feature>
<evidence type="ECO:0000256" key="1">
    <source>
        <dbReference type="SAM" id="MobiDB-lite"/>
    </source>
</evidence>
<dbReference type="HOGENOM" id="CLU_1628192_0_0_1"/>
<dbReference type="AlphaFoldDB" id="M5CH67"/>
<feature type="compositionally biased region" description="Basic and acidic residues" evidence="1">
    <location>
        <begin position="132"/>
        <end position="146"/>
    </location>
</feature>